<protein>
    <recommendedName>
        <fullName evidence="3">DUF4926 domain-containing protein</fullName>
    </recommendedName>
</protein>
<evidence type="ECO:0008006" key="3">
    <source>
        <dbReference type="Google" id="ProtNLM"/>
    </source>
</evidence>
<organism evidence="1 2">
    <name type="scientific">Microcystis aeruginosa NIES-2519</name>
    <dbReference type="NCBI Taxonomy" id="2303981"/>
    <lineage>
        <taxon>Bacteria</taxon>
        <taxon>Bacillati</taxon>
        <taxon>Cyanobacteriota</taxon>
        <taxon>Cyanophyceae</taxon>
        <taxon>Oscillatoriophycideae</taxon>
        <taxon>Chroococcales</taxon>
        <taxon>Microcystaceae</taxon>
        <taxon>Microcystis</taxon>
    </lineage>
</organism>
<dbReference type="EMBL" id="BHVO01000048">
    <property type="protein sequence ID" value="GCA71230.1"/>
    <property type="molecule type" value="Genomic_DNA"/>
</dbReference>
<reference evidence="1 2" key="1">
    <citation type="submission" date="2018-09" db="EMBL/GenBank/DDBJ databases">
        <title>Evolutionary history of phycoerythrin pigmentation in the water bloom-forming cyanobacterium Microcystis aeruginosa.</title>
        <authorList>
            <person name="Tanabe Y."/>
            <person name="Tanabe Y."/>
            <person name="Yamaguchi H."/>
        </authorList>
    </citation>
    <scope>NUCLEOTIDE SEQUENCE [LARGE SCALE GENOMIC DNA]</scope>
    <source>
        <strain evidence="1 2">NIES-2519</strain>
    </source>
</reference>
<dbReference type="Pfam" id="PF16277">
    <property type="entry name" value="DUF4926"/>
    <property type="match status" value="1"/>
</dbReference>
<comment type="caution">
    <text evidence="1">The sequence shown here is derived from an EMBL/GenBank/DDBJ whole genome shotgun (WGS) entry which is preliminary data.</text>
</comment>
<sequence length="82" mass="9416">MNPSIYLNNCDSTKRHYRRKTIGGRRGKLVEKHQIEGLETGYSVEFFDRLGKTITVVTMAENSLQFPAPLRTRVKLINHAIV</sequence>
<dbReference type="InterPro" id="IPR032568">
    <property type="entry name" value="DUF4926"/>
</dbReference>
<proteinExistence type="predicted"/>
<evidence type="ECO:0000313" key="2">
    <source>
        <dbReference type="Proteomes" id="UP000323569"/>
    </source>
</evidence>
<evidence type="ECO:0000313" key="1">
    <source>
        <dbReference type="EMBL" id="GCA71230.1"/>
    </source>
</evidence>
<name>A0A5A5R5I8_MICAE</name>
<dbReference type="RefSeq" id="WP_253852051.1">
    <property type="nucleotide sequence ID" value="NZ_BHVO01000048.1"/>
</dbReference>
<dbReference type="Proteomes" id="UP000323569">
    <property type="component" value="Unassembled WGS sequence"/>
</dbReference>
<dbReference type="AlphaFoldDB" id="A0A5A5R5I8"/>
<accession>A0A5A5R5I8</accession>
<gene>
    <name evidence="1" type="ORF">MiYa_02769</name>
</gene>